<dbReference type="InterPro" id="IPR051462">
    <property type="entry name" value="CBS_domain-containing"/>
</dbReference>
<keyword evidence="2" id="KW-0129">CBS domain</keyword>
<dbReference type="EMBL" id="SKBU01000006">
    <property type="protein sequence ID" value="TCJ19923.1"/>
    <property type="molecule type" value="Genomic_DNA"/>
</dbReference>
<sequence length="212" mass="23285">MLVEDCMTREVLTVTPETTAGEALRMSRERRIRHFPVLENGRLVGIISDRDLRDAAPPAGDPERAAALEKLKVKDVMRREVTTAHPLDPIEHAARDMNERRIGCLPVVSGGKLVGIITSSDVMRALMRLVGAHEPGSRLELELIDRPGALAGVAEIIRDLNVNIVSVLSAPGKSPGKKTMVLRLAMINPTPVVQELESAGYRILWPPQQEEE</sequence>
<evidence type="ECO:0000313" key="5">
    <source>
        <dbReference type="EMBL" id="TCJ19923.1"/>
    </source>
</evidence>
<reference evidence="5 6" key="1">
    <citation type="submission" date="2019-03" db="EMBL/GenBank/DDBJ databases">
        <title>Whole genome sequence of a novel Rubrobacter taiwanensis strain, isolated from Yellowstone National Park.</title>
        <authorList>
            <person name="Freed S."/>
            <person name="Ramaley R.F."/>
            <person name="Kyndt J.A."/>
        </authorList>
    </citation>
    <scope>NUCLEOTIDE SEQUENCE [LARGE SCALE GENOMIC DNA]</scope>
    <source>
        <strain evidence="5 6">Yellowstone</strain>
    </source>
</reference>
<dbReference type="Pfam" id="PF00571">
    <property type="entry name" value="CBS"/>
    <property type="match status" value="2"/>
</dbReference>
<feature type="domain" description="ACT" evidence="4">
    <location>
        <begin position="138"/>
        <end position="211"/>
    </location>
</feature>
<dbReference type="PANTHER" id="PTHR48108">
    <property type="entry name" value="CBS DOMAIN-CONTAINING PROTEIN CBSX2, CHLOROPLASTIC"/>
    <property type="match status" value="1"/>
</dbReference>
<organism evidence="5 6">
    <name type="scientific">Rubrobacter taiwanensis</name>
    <dbReference type="NCBI Taxonomy" id="185139"/>
    <lineage>
        <taxon>Bacteria</taxon>
        <taxon>Bacillati</taxon>
        <taxon>Actinomycetota</taxon>
        <taxon>Rubrobacteria</taxon>
        <taxon>Rubrobacterales</taxon>
        <taxon>Rubrobacteraceae</taxon>
        <taxon>Rubrobacter</taxon>
    </lineage>
</organism>
<dbReference type="InterPro" id="IPR002912">
    <property type="entry name" value="ACT_dom"/>
</dbReference>
<name>A0A4R1BQB8_9ACTN</name>
<dbReference type="RefSeq" id="WP_132688251.1">
    <property type="nucleotide sequence ID" value="NZ_SKBU01000006.1"/>
</dbReference>
<keyword evidence="6" id="KW-1185">Reference proteome</keyword>
<dbReference type="SUPFAM" id="SSF54631">
    <property type="entry name" value="CBS-domain pair"/>
    <property type="match status" value="1"/>
</dbReference>
<evidence type="ECO:0000259" key="4">
    <source>
        <dbReference type="PROSITE" id="PS51671"/>
    </source>
</evidence>
<dbReference type="Gene3D" id="3.10.580.10">
    <property type="entry name" value="CBS-domain"/>
    <property type="match status" value="2"/>
</dbReference>
<proteinExistence type="predicted"/>
<feature type="domain" description="CBS" evidence="3">
    <location>
        <begin position="77"/>
        <end position="135"/>
    </location>
</feature>
<dbReference type="AlphaFoldDB" id="A0A4R1BQB8"/>
<evidence type="ECO:0000259" key="3">
    <source>
        <dbReference type="PROSITE" id="PS51371"/>
    </source>
</evidence>
<dbReference type="InterPro" id="IPR045865">
    <property type="entry name" value="ACT-like_dom_sf"/>
</dbReference>
<dbReference type="InterPro" id="IPR046342">
    <property type="entry name" value="CBS_dom_sf"/>
</dbReference>
<dbReference type="PANTHER" id="PTHR48108:SF2">
    <property type="entry name" value="ACETOIN UTILIZATION PROTEIN ACUB"/>
    <property type="match status" value="1"/>
</dbReference>
<gene>
    <name evidence="5" type="ORF">E0L93_02925</name>
</gene>
<dbReference type="InterPro" id="IPR000644">
    <property type="entry name" value="CBS_dom"/>
</dbReference>
<protein>
    <submittedName>
        <fullName evidence="5">CBS domain-containing protein</fullName>
    </submittedName>
</protein>
<dbReference type="Gene3D" id="3.30.70.260">
    <property type="match status" value="1"/>
</dbReference>
<evidence type="ECO:0000256" key="1">
    <source>
        <dbReference type="ARBA" id="ARBA00022737"/>
    </source>
</evidence>
<dbReference type="Proteomes" id="UP000295244">
    <property type="component" value="Unassembled WGS sequence"/>
</dbReference>
<dbReference type="SUPFAM" id="SSF55021">
    <property type="entry name" value="ACT-like"/>
    <property type="match status" value="1"/>
</dbReference>
<evidence type="ECO:0000313" key="6">
    <source>
        <dbReference type="Proteomes" id="UP000295244"/>
    </source>
</evidence>
<dbReference type="SMART" id="SM00116">
    <property type="entry name" value="CBS"/>
    <property type="match status" value="2"/>
</dbReference>
<accession>A0A4R1BQB8</accession>
<evidence type="ECO:0000256" key="2">
    <source>
        <dbReference type="PROSITE-ProRule" id="PRU00703"/>
    </source>
</evidence>
<comment type="caution">
    <text evidence="5">The sequence shown here is derived from an EMBL/GenBank/DDBJ whole genome shotgun (WGS) entry which is preliminary data.</text>
</comment>
<keyword evidence="1" id="KW-0677">Repeat</keyword>
<dbReference type="Pfam" id="PF22190">
    <property type="entry name" value="TTHA0829-like_ACT"/>
    <property type="match status" value="1"/>
</dbReference>
<dbReference type="PROSITE" id="PS51671">
    <property type="entry name" value="ACT"/>
    <property type="match status" value="1"/>
</dbReference>
<feature type="domain" description="CBS" evidence="3">
    <location>
        <begin position="7"/>
        <end position="63"/>
    </location>
</feature>
<dbReference type="OrthoDB" id="9799454at2"/>
<dbReference type="PROSITE" id="PS51371">
    <property type="entry name" value="CBS"/>
    <property type="match status" value="2"/>
</dbReference>
<dbReference type="CDD" id="cd04584">
    <property type="entry name" value="CBS_pair_AcuB_like"/>
    <property type="match status" value="1"/>
</dbReference>